<protein>
    <submittedName>
        <fullName evidence="1">Unplaced genomic scaffold scaffold_36, whole genome shotgun sequence</fullName>
    </submittedName>
</protein>
<reference evidence="2" key="2">
    <citation type="submission" date="2015-01" db="EMBL/GenBank/DDBJ databases">
        <title>Evolutionary Origins and Diversification of the Mycorrhizal Mutualists.</title>
        <authorList>
            <consortium name="DOE Joint Genome Institute"/>
            <consortium name="Mycorrhizal Genomics Consortium"/>
            <person name="Kohler A."/>
            <person name="Kuo A."/>
            <person name="Nagy L.G."/>
            <person name="Floudas D."/>
            <person name="Copeland A."/>
            <person name="Barry K.W."/>
            <person name="Cichocki N."/>
            <person name="Veneault-Fourrey C."/>
            <person name="LaButti K."/>
            <person name="Lindquist E.A."/>
            <person name="Lipzen A."/>
            <person name="Lundell T."/>
            <person name="Morin E."/>
            <person name="Murat C."/>
            <person name="Riley R."/>
            <person name="Ohm R."/>
            <person name="Sun H."/>
            <person name="Tunlid A."/>
            <person name="Henrissat B."/>
            <person name="Grigoriev I.V."/>
            <person name="Hibbett D.S."/>
            <person name="Martin F."/>
        </authorList>
    </citation>
    <scope>NUCLEOTIDE SEQUENCE [LARGE SCALE GENOMIC DNA]</scope>
    <source>
        <strain evidence="2">441</strain>
    </source>
</reference>
<keyword evidence="2" id="KW-1185">Reference proteome</keyword>
<dbReference type="AlphaFoldDB" id="A0A0C9ZWM7"/>
<name>A0A0C9ZWM7_9AGAM</name>
<sequence length="93" mass="10853">MVNLLSTRLTVSRRKSYHSPRKSRFWIGPENHHRFMAVFPLTSPPIKDHRHPYSTRPCYIVASWFSRSFPYTVKCRPSHSGSSAAKPRLILTK</sequence>
<reference evidence="1 2" key="1">
    <citation type="submission" date="2014-04" db="EMBL/GenBank/DDBJ databases">
        <authorList>
            <consortium name="DOE Joint Genome Institute"/>
            <person name="Kuo A."/>
            <person name="Kohler A."/>
            <person name="Costa M.D."/>
            <person name="Nagy L.G."/>
            <person name="Floudas D."/>
            <person name="Copeland A."/>
            <person name="Barry K.W."/>
            <person name="Cichocki N."/>
            <person name="Veneault-Fourrey C."/>
            <person name="LaButti K."/>
            <person name="Lindquist E.A."/>
            <person name="Lipzen A."/>
            <person name="Lundell T."/>
            <person name="Morin E."/>
            <person name="Murat C."/>
            <person name="Sun H."/>
            <person name="Tunlid A."/>
            <person name="Henrissat B."/>
            <person name="Grigoriev I.V."/>
            <person name="Hibbett D.S."/>
            <person name="Martin F."/>
            <person name="Nordberg H.P."/>
            <person name="Cantor M.N."/>
            <person name="Hua S.X."/>
        </authorList>
    </citation>
    <scope>NUCLEOTIDE SEQUENCE [LARGE SCALE GENOMIC DNA]</scope>
    <source>
        <strain evidence="1 2">441</strain>
    </source>
</reference>
<dbReference type="Proteomes" id="UP000054018">
    <property type="component" value="Unassembled WGS sequence"/>
</dbReference>
<proteinExistence type="predicted"/>
<gene>
    <name evidence="1" type="ORF">PISMIDRAFT_421294</name>
</gene>
<accession>A0A0C9ZWM7</accession>
<evidence type="ECO:0000313" key="1">
    <source>
        <dbReference type="EMBL" id="KIK24033.1"/>
    </source>
</evidence>
<dbReference type="HOGENOM" id="CLU_2400532_0_0_1"/>
<dbReference type="EMBL" id="KN833720">
    <property type="protein sequence ID" value="KIK24033.1"/>
    <property type="molecule type" value="Genomic_DNA"/>
</dbReference>
<evidence type="ECO:0000313" key="2">
    <source>
        <dbReference type="Proteomes" id="UP000054018"/>
    </source>
</evidence>
<organism evidence="1 2">
    <name type="scientific">Pisolithus microcarpus 441</name>
    <dbReference type="NCBI Taxonomy" id="765257"/>
    <lineage>
        <taxon>Eukaryota</taxon>
        <taxon>Fungi</taxon>
        <taxon>Dikarya</taxon>
        <taxon>Basidiomycota</taxon>
        <taxon>Agaricomycotina</taxon>
        <taxon>Agaricomycetes</taxon>
        <taxon>Agaricomycetidae</taxon>
        <taxon>Boletales</taxon>
        <taxon>Sclerodermatineae</taxon>
        <taxon>Pisolithaceae</taxon>
        <taxon>Pisolithus</taxon>
    </lineage>
</organism>